<sequence length="285" mass="32380">MEDVGSLPKPPAPDFTKKEVIAFVVSLCMFISGIAILIVWNVNYYRYNSKPVTEFVHKPVNYFDAAVDSDLSLLKEFNGIIGDNVDRGYKKSMWNGLKAKVDQHRRRQVALTGSEDPDYRFQLALSKYNSAKRNSSANVEIEKKRVQEALISSRLEFMDVAWPKKDYTSRLEAFFAQIDKTANESIGWIPEENFWANYTPGLSASCLIPYPDPVDLVEMYYTAFYIGAFGCSPETTETNNKLYSQDLGMHIFSCIFFLVVVFCCMVIPCSISEDVPGKLRRRLAA</sequence>
<keyword evidence="1" id="KW-1133">Transmembrane helix</keyword>
<name>A0A4U5PF78_STECR</name>
<keyword evidence="1" id="KW-0812">Transmembrane</keyword>
<comment type="caution">
    <text evidence="2">The sequence shown here is derived from an EMBL/GenBank/DDBJ whole genome shotgun (WGS) entry which is preliminary data.</text>
</comment>
<accession>A0A4U5PF78</accession>
<reference evidence="2 3" key="1">
    <citation type="journal article" date="2015" name="Genome Biol.">
        <title>Comparative genomics of Steinernema reveals deeply conserved gene regulatory networks.</title>
        <authorList>
            <person name="Dillman A.R."/>
            <person name="Macchietto M."/>
            <person name="Porter C.F."/>
            <person name="Rogers A."/>
            <person name="Williams B."/>
            <person name="Antoshechkin I."/>
            <person name="Lee M.M."/>
            <person name="Goodwin Z."/>
            <person name="Lu X."/>
            <person name="Lewis E.E."/>
            <person name="Goodrich-Blair H."/>
            <person name="Stock S.P."/>
            <person name="Adams B.J."/>
            <person name="Sternberg P.W."/>
            <person name="Mortazavi A."/>
        </authorList>
    </citation>
    <scope>NUCLEOTIDE SEQUENCE [LARGE SCALE GENOMIC DNA]</scope>
    <source>
        <strain evidence="2 3">ALL</strain>
    </source>
</reference>
<gene>
    <name evidence="2" type="ORF">L596_009249</name>
</gene>
<evidence type="ECO:0000313" key="3">
    <source>
        <dbReference type="Proteomes" id="UP000298663"/>
    </source>
</evidence>
<organism evidence="2 3">
    <name type="scientific">Steinernema carpocapsae</name>
    <name type="common">Entomopathogenic nematode</name>
    <dbReference type="NCBI Taxonomy" id="34508"/>
    <lineage>
        <taxon>Eukaryota</taxon>
        <taxon>Metazoa</taxon>
        <taxon>Ecdysozoa</taxon>
        <taxon>Nematoda</taxon>
        <taxon>Chromadorea</taxon>
        <taxon>Rhabditida</taxon>
        <taxon>Tylenchina</taxon>
        <taxon>Panagrolaimomorpha</taxon>
        <taxon>Strongyloidoidea</taxon>
        <taxon>Steinernematidae</taxon>
        <taxon>Steinernema</taxon>
    </lineage>
</organism>
<dbReference type="Proteomes" id="UP000298663">
    <property type="component" value="Unassembled WGS sequence"/>
</dbReference>
<evidence type="ECO:0000256" key="1">
    <source>
        <dbReference type="SAM" id="Phobius"/>
    </source>
</evidence>
<dbReference type="AlphaFoldDB" id="A0A4U5PF78"/>
<keyword evidence="3" id="KW-1185">Reference proteome</keyword>
<reference evidence="2 3" key="2">
    <citation type="journal article" date="2019" name="G3 (Bethesda)">
        <title>Hybrid Assembly of the Genome of the Entomopathogenic Nematode Steinernema carpocapsae Identifies the X-Chromosome.</title>
        <authorList>
            <person name="Serra L."/>
            <person name="Macchietto M."/>
            <person name="Macias-Munoz A."/>
            <person name="McGill C.J."/>
            <person name="Rodriguez I.M."/>
            <person name="Rodriguez B."/>
            <person name="Murad R."/>
            <person name="Mortazavi A."/>
        </authorList>
    </citation>
    <scope>NUCLEOTIDE SEQUENCE [LARGE SCALE GENOMIC DNA]</scope>
    <source>
        <strain evidence="2 3">ALL</strain>
    </source>
</reference>
<feature type="transmembrane region" description="Helical" evidence="1">
    <location>
        <begin position="20"/>
        <end position="40"/>
    </location>
</feature>
<evidence type="ECO:0000313" key="2">
    <source>
        <dbReference type="EMBL" id="TKR95026.1"/>
    </source>
</evidence>
<proteinExistence type="predicted"/>
<keyword evidence="1" id="KW-0472">Membrane</keyword>
<dbReference type="EMBL" id="AZBU02000002">
    <property type="protein sequence ID" value="TKR95026.1"/>
    <property type="molecule type" value="Genomic_DNA"/>
</dbReference>
<protein>
    <submittedName>
        <fullName evidence="2">Uncharacterized protein</fullName>
    </submittedName>
</protein>
<feature type="transmembrane region" description="Helical" evidence="1">
    <location>
        <begin position="247"/>
        <end position="268"/>
    </location>
</feature>